<proteinExistence type="predicted"/>
<name>A0A841HKI4_9GAMM</name>
<dbReference type="InterPro" id="IPR050194">
    <property type="entry name" value="Glycosyltransferase_grp1"/>
</dbReference>
<evidence type="ECO:0000259" key="1">
    <source>
        <dbReference type="Pfam" id="PF13439"/>
    </source>
</evidence>
<dbReference type="PANTHER" id="PTHR45947">
    <property type="entry name" value="SULFOQUINOVOSYL TRANSFERASE SQD2"/>
    <property type="match status" value="1"/>
</dbReference>
<feature type="domain" description="Glycosyltransferase subfamily 4-like N-terminal" evidence="1">
    <location>
        <begin position="15"/>
        <end position="165"/>
    </location>
</feature>
<reference evidence="2 3" key="1">
    <citation type="submission" date="2020-08" db="EMBL/GenBank/DDBJ databases">
        <title>Genomic Encyclopedia of Type Strains, Phase IV (KMG-IV): sequencing the most valuable type-strain genomes for metagenomic binning, comparative biology and taxonomic classification.</title>
        <authorList>
            <person name="Goeker M."/>
        </authorList>
    </citation>
    <scope>NUCLEOTIDE SEQUENCE [LARGE SCALE GENOMIC DNA]</scope>
    <source>
        <strain evidence="2 3">DSM 26723</strain>
    </source>
</reference>
<dbReference type="Gene3D" id="3.40.50.2000">
    <property type="entry name" value="Glycogen Phosphorylase B"/>
    <property type="match status" value="2"/>
</dbReference>
<evidence type="ECO:0000313" key="3">
    <source>
        <dbReference type="Proteomes" id="UP000588068"/>
    </source>
</evidence>
<dbReference type="InterPro" id="IPR028098">
    <property type="entry name" value="Glyco_trans_4-like_N"/>
</dbReference>
<dbReference type="Pfam" id="PF13439">
    <property type="entry name" value="Glyco_transf_4"/>
    <property type="match status" value="1"/>
</dbReference>
<protein>
    <submittedName>
        <fullName evidence="2">Glycosyltransferase involved in cell wall biosynthesis</fullName>
    </submittedName>
</protein>
<dbReference type="GO" id="GO:0016757">
    <property type="term" value="F:glycosyltransferase activity"/>
    <property type="evidence" value="ECO:0007669"/>
    <property type="project" value="TreeGrafter"/>
</dbReference>
<keyword evidence="2" id="KW-0808">Transferase</keyword>
<sequence length="353" mass="39287">MKIAIVTDAWFPQTNGVVKTLSTTAEQLRGFGHDVCVIEPGQFRTFPCPTYPEIRLAWFPYRLIDRLLREFAPDAVHIATEGTLGAAARRWCRKQHMPFTTSYHTQFPEYIRARAPIPLAISYAHLRGFHGGARRTMVATPALQRQLEARGFRNLVRWTRGVDVDLFRPRPKEYLSLPRPIAVYVGRVAVEKNIEAFLRMEWKGSKLIVGDGPARKTLQEKYPNATFVGFKYGEELASHVAASDVFVFPSRTDTFGLVLLEAMACGVPVAAYPVTGPIDVVLQGETGVLDDDLAIAAVEALTLDPQECRDYALAHTWEAATQQFLTNLAPRPALESVVAATKPLSQNAQPAQR</sequence>
<dbReference type="Pfam" id="PF13692">
    <property type="entry name" value="Glyco_trans_1_4"/>
    <property type="match status" value="1"/>
</dbReference>
<evidence type="ECO:0000313" key="2">
    <source>
        <dbReference type="EMBL" id="MBB6093084.1"/>
    </source>
</evidence>
<organism evidence="2 3">
    <name type="scientific">Povalibacter uvarum</name>
    <dbReference type="NCBI Taxonomy" id="732238"/>
    <lineage>
        <taxon>Bacteria</taxon>
        <taxon>Pseudomonadati</taxon>
        <taxon>Pseudomonadota</taxon>
        <taxon>Gammaproteobacteria</taxon>
        <taxon>Steroidobacterales</taxon>
        <taxon>Steroidobacteraceae</taxon>
        <taxon>Povalibacter</taxon>
    </lineage>
</organism>
<dbReference type="CDD" id="cd03814">
    <property type="entry name" value="GT4-like"/>
    <property type="match status" value="1"/>
</dbReference>
<dbReference type="SUPFAM" id="SSF53756">
    <property type="entry name" value="UDP-Glycosyltransferase/glycogen phosphorylase"/>
    <property type="match status" value="1"/>
</dbReference>
<dbReference type="PANTHER" id="PTHR45947:SF3">
    <property type="entry name" value="SULFOQUINOVOSYL TRANSFERASE SQD2"/>
    <property type="match status" value="1"/>
</dbReference>
<dbReference type="Proteomes" id="UP000588068">
    <property type="component" value="Unassembled WGS sequence"/>
</dbReference>
<dbReference type="EMBL" id="JACHHZ010000002">
    <property type="protein sequence ID" value="MBB6093084.1"/>
    <property type="molecule type" value="Genomic_DNA"/>
</dbReference>
<comment type="caution">
    <text evidence="2">The sequence shown here is derived from an EMBL/GenBank/DDBJ whole genome shotgun (WGS) entry which is preliminary data.</text>
</comment>
<gene>
    <name evidence="2" type="ORF">HNQ60_001962</name>
</gene>
<accession>A0A841HKI4</accession>
<dbReference type="AlphaFoldDB" id="A0A841HKI4"/>
<dbReference type="RefSeq" id="WP_184331113.1">
    <property type="nucleotide sequence ID" value="NZ_JACHHZ010000002.1"/>
</dbReference>
<keyword evidence="3" id="KW-1185">Reference proteome</keyword>